<evidence type="ECO:0000313" key="3">
    <source>
        <dbReference type="EMBL" id="POW05273.1"/>
    </source>
</evidence>
<keyword evidence="2" id="KW-0812">Transmembrane</keyword>
<protein>
    <submittedName>
        <fullName evidence="3">Uncharacterized protein</fullName>
    </submittedName>
</protein>
<reference evidence="4" key="3">
    <citation type="journal article" date="2018" name="Mol. Plant Microbe Interact.">
        <title>Genome sequence resources for the wheat stripe rust pathogen (Puccinia striiformis f. sp. tritici) and the barley stripe rust pathogen (Puccinia striiformis f. sp. hordei).</title>
        <authorList>
            <person name="Xia C."/>
            <person name="Wang M."/>
            <person name="Yin C."/>
            <person name="Cornejo O.E."/>
            <person name="Hulbert S.H."/>
            <person name="Chen X."/>
        </authorList>
    </citation>
    <scope>NUCLEOTIDE SEQUENCE [LARGE SCALE GENOMIC DNA]</scope>
    <source>
        <strain evidence="4">93TX-2</strain>
    </source>
</reference>
<feature type="transmembrane region" description="Helical" evidence="2">
    <location>
        <begin position="331"/>
        <end position="354"/>
    </location>
</feature>
<dbReference type="EMBL" id="PKSM01000173">
    <property type="protein sequence ID" value="POW05273.1"/>
    <property type="molecule type" value="Genomic_DNA"/>
</dbReference>
<dbReference type="VEuPathDB" id="FungiDB:PSHT_10853"/>
<evidence type="ECO:0000256" key="2">
    <source>
        <dbReference type="SAM" id="Phobius"/>
    </source>
</evidence>
<reference evidence="4" key="2">
    <citation type="journal article" date="2018" name="BMC Genomics">
        <title>Genomic insights into host adaptation between the wheat stripe rust pathogen (Puccinia striiformis f. sp. tritici) and the barley stripe rust pathogen (Puccinia striiformis f. sp. hordei).</title>
        <authorList>
            <person name="Xia C."/>
            <person name="Wang M."/>
            <person name="Yin C."/>
            <person name="Cornejo O.E."/>
            <person name="Hulbert S.H."/>
            <person name="Chen X."/>
        </authorList>
    </citation>
    <scope>NUCLEOTIDE SEQUENCE [LARGE SCALE GENOMIC DNA]</scope>
    <source>
        <strain evidence="4">93TX-2</strain>
    </source>
</reference>
<feature type="coiled-coil region" evidence="1">
    <location>
        <begin position="70"/>
        <end position="125"/>
    </location>
</feature>
<name>A0A2S4V6W2_9BASI</name>
<dbReference type="VEuPathDB" id="FungiDB:PSTT_13794"/>
<sequence length="378" mass="43137">MSLQDSRHTSNKNLSQFMSEAGYSSTGPDAEINDNLAYTIEDHGSLLHEKEISCDDSYPLKTYAKPDYDETALWEENENLKKDLKKLKQKEKKLSQNEKVILGQLEHCEDKRYTLEGKLQALRDECTAKAKTLDDALSASGVWKAQTSHAFLLTSTHLCIAEQVRLANLELASMTSKCKISQQEVCKYVSKMETEKQREEIDTNKRAEQLSCLQELRLQKIEFRNSVKSHAEAILDLHETVISAFFSSKDSQIPEIDIHDSVSLIEELVGRDGNNRADNNGETLTKTHGASDHEWDLDLPTGNVLNAGAREKIWNMRWSPLVNISNKTRSYAYPLCAGAVLMVCIIILHILTYWKSDDERVNAWWYLKNKIDVRNHMQ</sequence>
<keyword evidence="2" id="KW-0472">Membrane</keyword>
<organism evidence="3 4">
    <name type="scientific">Puccinia striiformis</name>
    <dbReference type="NCBI Taxonomy" id="27350"/>
    <lineage>
        <taxon>Eukaryota</taxon>
        <taxon>Fungi</taxon>
        <taxon>Dikarya</taxon>
        <taxon>Basidiomycota</taxon>
        <taxon>Pucciniomycotina</taxon>
        <taxon>Pucciniomycetes</taxon>
        <taxon>Pucciniales</taxon>
        <taxon>Pucciniaceae</taxon>
        <taxon>Puccinia</taxon>
    </lineage>
</organism>
<keyword evidence="1" id="KW-0175">Coiled coil</keyword>
<evidence type="ECO:0000313" key="4">
    <source>
        <dbReference type="Proteomes" id="UP000238274"/>
    </source>
</evidence>
<proteinExistence type="predicted"/>
<comment type="caution">
    <text evidence="3">The sequence shown here is derived from an EMBL/GenBank/DDBJ whole genome shotgun (WGS) entry which is preliminary data.</text>
</comment>
<keyword evidence="4" id="KW-1185">Reference proteome</keyword>
<dbReference type="Proteomes" id="UP000238274">
    <property type="component" value="Unassembled WGS sequence"/>
</dbReference>
<dbReference type="AlphaFoldDB" id="A0A2S4V6W2"/>
<keyword evidence="2" id="KW-1133">Transmembrane helix</keyword>
<dbReference type="OrthoDB" id="10576442at2759"/>
<reference evidence="3 4" key="1">
    <citation type="submission" date="2017-12" db="EMBL/GenBank/DDBJ databases">
        <title>Gene loss provides genomic basis for host adaptation in cereal stripe rust fungi.</title>
        <authorList>
            <person name="Xia C."/>
        </authorList>
    </citation>
    <scope>NUCLEOTIDE SEQUENCE [LARGE SCALE GENOMIC DNA]</scope>
    <source>
        <strain evidence="3 4">93TX-2</strain>
    </source>
</reference>
<accession>A0A2S4V6W2</accession>
<gene>
    <name evidence="3" type="ORF">PSHT_10853</name>
</gene>
<evidence type="ECO:0000256" key="1">
    <source>
        <dbReference type="SAM" id="Coils"/>
    </source>
</evidence>